<dbReference type="OrthoDB" id="4757095at2759"/>
<evidence type="ECO:0000313" key="2">
    <source>
        <dbReference type="EMBL" id="KAF2002552.1"/>
    </source>
</evidence>
<dbReference type="PANTHER" id="PTHR38790">
    <property type="entry name" value="2EXR DOMAIN-CONTAINING PROTEIN-RELATED"/>
    <property type="match status" value="1"/>
</dbReference>
<gene>
    <name evidence="2" type="ORF">P154DRAFT_574128</name>
</gene>
<dbReference type="PANTHER" id="PTHR38790:SF4">
    <property type="entry name" value="2EXR DOMAIN-CONTAINING PROTEIN"/>
    <property type="match status" value="1"/>
</dbReference>
<dbReference type="Proteomes" id="UP000799779">
    <property type="component" value="Unassembled WGS sequence"/>
</dbReference>
<accession>A0A6A5WLG1</accession>
<proteinExistence type="predicted"/>
<reference evidence="2" key="1">
    <citation type="journal article" date="2020" name="Stud. Mycol.">
        <title>101 Dothideomycetes genomes: a test case for predicting lifestyles and emergence of pathogens.</title>
        <authorList>
            <person name="Haridas S."/>
            <person name="Albert R."/>
            <person name="Binder M."/>
            <person name="Bloem J."/>
            <person name="Labutti K."/>
            <person name="Salamov A."/>
            <person name="Andreopoulos B."/>
            <person name="Baker S."/>
            <person name="Barry K."/>
            <person name="Bills G."/>
            <person name="Bluhm B."/>
            <person name="Cannon C."/>
            <person name="Castanera R."/>
            <person name="Culley D."/>
            <person name="Daum C."/>
            <person name="Ezra D."/>
            <person name="Gonzalez J."/>
            <person name="Henrissat B."/>
            <person name="Kuo A."/>
            <person name="Liang C."/>
            <person name="Lipzen A."/>
            <person name="Lutzoni F."/>
            <person name="Magnuson J."/>
            <person name="Mondo S."/>
            <person name="Nolan M."/>
            <person name="Ohm R."/>
            <person name="Pangilinan J."/>
            <person name="Park H.-J."/>
            <person name="Ramirez L."/>
            <person name="Alfaro M."/>
            <person name="Sun H."/>
            <person name="Tritt A."/>
            <person name="Yoshinaga Y."/>
            <person name="Zwiers L.-H."/>
            <person name="Turgeon B."/>
            <person name="Goodwin S."/>
            <person name="Spatafora J."/>
            <person name="Crous P."/>
            <person name="Grigoriev I."/>
        </authorList>
    </citation>
    <scope>NUCLEOTIDE SEQUENCE</scope>
    <source>
        <strain evidence="2">CBS 123094</strain>
    </source>
</reference>
<dbReference type="InterPro" id="IPR056632">
    <property type="entry name" value="DUF7730"/>
</dbReference>
<organism evidence="2 3">
    <name type="scientific">Amniculicola lignicola CBS 123094</name>
    <dbReference type="NCBI Taxonomy" id="1392246"/>
    <lineage>
        <taxon>Eukaryota</taxon>
        <taxon>Fungi</taxon>
        <taxon>Dikarya</taxon>
        <taxon>Ascomycota</taxon>
        <taxon>Pezizomycotina</taxon>
        <taxon>Dothideomycetes</taxon>
        <taxon>Pleosporomycetidae</taxon>
        <taxon>Pleosporales</taxon>
        <taxon>Amniculicolaceae</taxon>
        <taxon>Amniculicola</taxon>
    </lineage>
</organism>
<sequence>MRHVNASSIAVGLLCGPFICAYIVFTSCCCPGRLRRSSDCDEKKKFERRQMMAPKPLAVRPLEHSLTIPVPDFEKTRSAGPKRGKTAQQLQCKMMSLPLELREMIYKALLGNDTMHIVLKETKLGHLRCKASTLEDCPVVNEVGSPSRESCWGHTDSANIITDTCMSTGGKIEPTDGDILPLLQTCRQIYSEAIPILYKTNTFSFNDLDSLRHFTATILPVRLSLIRSITLEWCMTWPIYDVIAQTLLLSNPALYPPNDEATWEESWRIIATMPGLQKLRVRLFYFEGFRNSLAEMAILAPLMEVKTPSDFVVTVNWLGEDVEGAPFVLVRPEVDMVDEEDAW</sequence>
<name>A0A6A5WLG1_9PLEO</name>
<evidence type="ECO:0000313" key="3">
    <source>
        <dbReference type="Proteomes" id="UP000799779"/>
    </source>
</evidence>
<dbReference type="Pfam" id="PF24864">
    <property type="entry name" value="DUF7730"/>
    <property type="match status" value="1"/>
</dbReference>
<keyword evidence="3" id="KW-1185">Reference proteome</keyword>
<dbReference type="PROSITE" id="PS51257">
    <property type="entry name" value="PROKAR_LIPOPROTEIN"/>
    <property type="match status" value="1"/>
</dbReference>
<protein>
    <recommendedName>
        <fullName evidence="1">DUF7730 domain-containing protein</fullName>
    </recommendedName>
</protein>
<dbReference type="AlphaFoldDB" id="A0A6A5WLG1"/>
<feature type="domain" description="DUF7730" evidence="1">
    <location>
        <begin position="88"/>
        <end position="318"/>
    </location>
</feature>
<evidence type="ECO:0000259" key="1">
    <source>
        <dbReference type="Pfam" id="PF24864"/>
    </source>
</evidence>
<dbReference type="EMBL" id="ML977577">
    <property type="protein sequence ID" value="KAF2002552.1"/>
    <property type="molecule type" value="Genomic_DNA"/>
</dbReference>